<dbReference type="AlphaFoldDB" id="A0AA88LTM0"/>
<gene>
    <name evidence="2" type="ORF">Q5P01_021097</name>
</gene>
<reference evidence="2" key="1">
    <citation type="submission" date="2023-07" db="EMBL/GenBank/DDBJ databases">
        <title>Chromosome-level Genome Assembly of Striped Snakehead (Channa striata).</title>
        <authorList>
            <person name="Liu H."/>
        </authorList>
    </citation>
    <scope>NUCLEOTIDE SEQUENCE</scope>
    <source>
        <strain evidence="2">Gz</strain>
        <tissue evidence="2">Muscle</tissue>
    </source>
</reference>
<feature type="compositionally biased region" description="Gly residues" evidence="1">
    <location>
        <begin position="1"/>
        <end position="12"/>
    </location>
</feature>
<feature type="region of interest" description="Disordered" evidence="1">
    <location>
        <begin position="115"/>
        <end position="138"/>
    </location>
</feature>
<accession>A0AA88LTM0</accession>
<comment type="caution">
    <text evidence="2">The sequence shown here is derived from an EMBL/GenBank/DDBJ whole genome shotgun (WGS) entry which is preliminary data.</text>
</comment>
<evidence type="ECO:0000256" key="1">
    <source>
        <dbReference type="SAM" id="MobiDB-lite"/>
    </source>
</evidence>
<feature type="region of interest" description="Disordered" evidence="1">
    <location>
        <begin position="1"/>
        <end position="69"/>
    </location>
</feature>
<dbReference type="EMBL" id="JAUPFM010000017">
    <property type="protein sequence ID" value="KAK2823922.1"/>
    <property type="molecule type" value="Genomic_DNA"/>
</dbReference>
<keyword evidence="3" id="KW-1185">Reference proteome</keyword>
<sequence>MVATGEGGGMGDGVAKDGVWIESTGEDRREEEEVEEKEVAVAGRVSMYGQSVTRKREGEESSGEMEESAEVAVVGVRTMQSRASVAKVGQAEMRCQHCTGSLMYECGEIKRVTRQTGGGWKGEPSTLKESSCTSASRC</sequence>
<protein>
    <submittedName>
        <fullName evidence="2">Uncharacterized protein</fullName>
    </submittedName>
</protein>
<evidence type="ECO:0000313" key="3">
    <source>
        <dbReference type="Proteomes" id="UP001187415"/>
    </source>
</evidence>
<feature type="compositionally biased region" description="Acidic residues" evidence="1">
    <location>
        <begin position="60"/>
        <end position="69"/>
    </location>
</feature>
<name>A0AA88LTM0_CHASR</name>
<proteinExistence type="predicted"/>
<feature type="compositionally biased region" description="Polar residues" evidence="1">
    <location>
        <begin position="127"/>
        <end position="138"/>
    </location>
</feature>
<organism evidence="2 3">
    <name type="scientific">Channa striata</name>
    <name type="common">Snakehead murrel</name>
    <name type="synonym">Ophicephalus striatus</name>
    <dbReference type="NCBI Taxonomy" id="64152"/>
    <lineage>
        <taxon>Eukaryota</taxon>
        <taxon>Metazoa</taxon>
        <taxon>Chordata</taxon>
        <taxon>Craniata</taxon>
        <taxon>Vertebrata</taxon>
        <taxon>Euteleostomi</taxon>
        <taxon>Actinopterygii</taxon>
        <taxon>Neopterygii</taxon>
        <taxon>Teleostei</taxon>
        <taxon>Neoteleostei</taxon>
        <taxon>Acanthomorphata</taxon>
        <taxon>Anabantaria</taxon>
        <taxon>Anabantiformes</taxon>
        <taxon>Channoidei</taxon>
        <taxon>Channidae</taxon>
        <taxon>Channa</taxon>
    </lineage>
</organism>
<dbReference type="Proteomes" id="UP001187415">
    <property type="component" value="Unassembled WGS sequence"/>
</dbReference>
<evidence type="ECO:0000313" key="2">
    <source>
        <dbReference type="EMBL" id="KAK2823922.1"/>
    </source>
</evidence>